<comment type="caution">
    <text evidence="1">The sequence shown here is derived from an EMBL/GenBank/DDBJ whole genome shotgun (WGS) entry which is preliminary data.</text>
</comment>
<reference evidence="2" key="1">
    <citation type="journal article" date="2019" name="Int. J. Syst. Evol. Microbiol.">
        <title>The Global Catalogue of Microorganisms (GCM) 10K type strain sequencing project: providing services to taxonomists for standard genome sequencing and annotation.</title>
        <authorList>
            <consortium name="The Broad Institute Genomics Platform"/>
            <consortium name="The Broad Institute Genome Sequencing Center for Infectious Disease"/>
            <person name="Wu L."/>
            <person name="Ma J."/>
        </authorList>
    </citation>
    <scope>NUCLEOTIDE SEQUENCE [LARGE SCALE GENOMIC DNA]</scope>
    <source>
        <strain evidence="2">KCTC 42805</strain>
    </source>
</reference>
<gene>
    <name evidence="1" type="ORF">ACFSUS_13025</name>
</gene>
<dbReference type="Pfam" id="PF10677">
    <property type="entry name" value="DUF2490"/>
    <property type="match status" value="1"/>
</dbReference>
<protein>
    <submittedName>
        <fullName evidence="1">DUF2490 domain-containing protein</fullName>
    </submittedName>
</protein>
<name>A0ABW5M3G0_9BACT</name>
<dbReference type="EMBL" id="JBHULN010000007">
    <property type="protein sequence ID" value="MFD2571560.1"/>
    <property type="molecule type" value="Genomic_DNA"/>
</dbReference>
<proteinExistence type="predicted"/>
<dbReference type="Proteomes" id="UP001597469">
    <property type="component" value="Unassembled WGS sequence"/>
</dbReference>
<evidence type="ECO:0000313" key="2">
    <source>
        <dbReference type="Proteomes" id="UP001597469"/>
    </source>
</evidence>
<dbReference type="InterPro" id="IPR019619">
    <property type="entry name" value="DUF2490"/>
</dbReference>
<keyword evidence="2" id="KW-1185">Reference proteome</keyword>
<accession>A0ABW5M3G0</accession>
<organism evidence="1 2">
    <name type="scientific">Spirosoma soli</name>
    <dbReference type="NCBI Taxonomy" id="1770529"/>
    <lineage>
        <taxon>Bacteria</taxon>
        <taxon>Pseudomonadati</taxon>
        <taxon>Bacteroidota</taxon>
        <taxon>Cytophagia</taxon>
        <taxon>Cytophagales</taxon>
        <taxon>Cytophagaceae</taxon>
        <taxon>Spirosoma</taxon>
    </lineage>
</organism>
<sequence>MSKSSVVAVLMCLLPFTGVGQQNRLKDFNQIGWFVYNGDHKLSKKWELHTEYQWRRVNWVTAWQQSLARVGTVYSLNDKVKFGFGYTNLITYPYGDYPTAETGVPYPEHRLYEDIQIADTIGVIQLSHRFRLEQRWISEMAPDGSHRIIDWDYQHRIRYQIEAVVPLQGRTIENNEFYLSFFDELFISFGKNVGYNTFNQNRISGGLGYQVRDNLKLELGYLYQVTQHPEADPITNSRVFEYNTGFRLNVAYDLDFTR</sequence>
<dbReference type="RefSeq" id="WP_381523220.1">
    <property type="nucleotide sequence ID" value="NZ_JBHULN010000007.1"/>
</dbReference>
<evidence type="ECO:0000313" key="1">
    <source>
        <dbReference type="EMBL" id="MFD2571560.1"/>
    </source>
</evidence>